<name>A0A9P7ZPZ0_9HYPO</name>
<keyword evidence="6 9" id="KW-0472">Membrane</keyword>
<dbReference type="EMBL" id="MU251250">
    <property type="protein sequence ID" value="KAG9255662.1"/>
    <property type="molecule type" value="Genomic_DNA"/>
</dbReference>
<dbReference type="InterPro" id="IPR002523">
    <property type="entry name" value="MgTranspt_CorA/ZnTranspt_ZntB"/>
</dbReference>
<accession>A0A9P7ZPZ0</accession>
<evidence type="ECO:0000256" key="4">
    <source>
        <dbReference type="ARBA" id="ARBA00022989"/>
    </source>
</evidence>
<feature type="repeat" description="ANK" evidence="7">
    <location>
        <begin position="389"/>
        <end position="421"/>
    </location>
</feature>
<feature type="repeat" description="ANK" evidence="7">
    <location>
        <begin position="422"/>
        <end position="454"/>
    </location>
</feature>
<dbReference type="SMART" id="SM00248">
    <property type="entry name" value="ANK"/>
    <property type="match status" value="14"/>
</dbReference>
<feature type="repeat" description="ANK" evidence="7">
    <location>
        <begin position="592"/>
        <end position="624"/>
    </location>
</feature>
<dbReference type="PROSITE" id="PS50297">
    <property type="entry name" value="ANK_REP_REGION"/>
    <property type="match status" value="8"/>
</dbReference>
<evidence type="ECO:0000256" key="2">
    <source>
        <dbReference type="ARBA" id="ARBA00022692"/>
    </source>
</evidence>
<feature type="compositionally biased region" description="Low complexity" evidence="8">
    <location>
        <begin position="1"/>
        <end position="25"/>
    </location>
</feature>
<comment type="caution">
    <text evidence="10">The sequence shown here is derived from an EMBL/GenBank/DDBJ whole genome shotgun (WGS) entry which is preliminary data.</text>
</comment>
<dbReference type="PANTHER" id="PTHR24198:SF165">
    <property type="entry name" value="ANKYRIN REPEAT-CONTAINING PROTEIN-RELATED"/>
    <property type="match status" value="1"/>
</dbReference>
<feature type="repeat" description="ANK" evidence="7">
    <location>
        <begin position="356"/>
        <end position="388"/>
    </location>
</feature>
<keyword evidence="11" id="KW-1185">Reference proteome</keyword>
<feature type="repeat" description="ANK" evidence="7">
    <location>
        <begin position="323"/>
        <end position="355"/>
    </location>
</feature>
<feature type="repeat" description="ANK" evidence="7">
    <location>
        <begin position="489"/>
        <end position="521"/>
    </location>
</feature>
<feature type="region of interest" description="Disordered" evidence="8">
    <location>
        <begin position="1"/>
        <end position="109"/>
    </location>
</feature>
<evidence type="ECO:0000256" key="3">
    <source>
        <dbReference type="ARBA" id="ARBA00022737"/>
    </source>
</evidence>
<keyword evidence="4 9" id="KW-1133">Transmembrane helix</keyword>
<dbReference type="GO" id="GO:0046873">
    <property type="term" value="F:metal ion transmembrane transporter activity"/>
    <property type="evidence" value="ECO:0007669"/>
    <property type="project" value="InterPro"/>
</dbReference>
<comment type="subcellular location">
    <subcellularLocation>
        <location evidence="1">Membrane</location>
        <topology evidence="1">Multi-pass membrane protein</topology>
    </subcellularLocation>
</comment>
<dbReference type="InterPro" id="IPR045863">
    <property type="entry name" value="CorA_TM1_TM2"/>
</dbReference>
<gene>
    <name evidence="10" type="ORF">F5Z01DRAFT_550857</name>
</gene>
<protein>
    <submittedName>
        <fullName evidence="10">Ankyrin repeat-containing domain protein</fullName>
    </submittedName>
</protein>
<feature type="transmembrane region" description="Helical" evidence="9">
    <location>
        <begin position="1492"/>
        <end position="1514"/>
    </location>
</feature>
<feature type="region of interest" description="Disordered" evidence="8">
    <location>
        <begin position="901"/>
        <end position="920"/>
    </location>
</feature>
<dbReference type="Gene3D" id="1.20.58.340">
    <property type="entry name" value="Magnesium transport protein CorA, transmembrane region"/>
    <property type="match status" value="1"/>
</dbReference>
<evidence type="ECO:0000256" key="8">
    <source>
        <dbReference type="SAM" id="MobiDB-lite"/>
    </source>
</evidence>
<proteinExistence type="predicted"/>
<dbReference type="Pfam" id="PF01544">
    <property type="entry name" value="CorA"/>
    <property type="match status" value="1"/>
</dbReference>
<evidence type="ECO:0000256" key="5">
    <source>
        <dbReference type="ARBA" id="ARBA00023043"/>
    </source>
</evidence>
<dbReference type="GeneID" id="70291530"/>
<feature type="compositionally biased region" description="Polar residues" evidence="8">
    <location>
        <begin position="41"/>
        <end position="51"/>
    </location>
</feature>
<feature type="repeat" description="ANK" evidence="7">
    <location>
        <begin position="185"/>
        <end position="215"/>
    </location>
</feature>
<dbReference type="InterPro" id="IPR002110">
    <property type="entry name" value="Ankyrin_rpt"/>
</dbReference>
<dbReference type="Proteomes" id="UP000887229">
    <property type="component" value="Unassembled WGS sequence"/>
</dbReference>
<dbReference type="PANTHER" id="PTHR24198">
    <property type="entry name" value="ANKYRIN REPEAT AND PROTEIN KINASE DOMAIN-CONTAINING PROTEIN"/>
    <property type="match status" value="1"/>
</dbReference>
<reference evidence="10" key="1">
    <citation type="journal article" date="2021" name="IMA Fungus">
        <title>Genomic characterization of three marine fungi, including Emericellopsis atlantica sp. nov. with signatures of a generalist lifestyle and marine biomass degradation.</title>
        <authorList>
            <person name="Hagestad O.C."/>
            <person name="Hou L."/>
            <person name="Andersen J.H."/>
            <person name="Hansen E.H."/>
            <person name="Altermark B."/>
            <person name="Li C."/>
            <person name="Kuhnert E."/>
            <person name="Cox R.J."/>
            <person name="Crous P.W."/>
            <person name="Spatafora J.W."/>
            <person name="Lail K."/>
            <person name="Amirebrahimi M."/>
            <person name="Lipzen A."/>
            <person name="Pangilinan J."/>
            <person name="Andreopoulos W."/>
            <person name="Hayes R.D."/>
            <person name="Ng V."/>
            <person name="Grigoriev I.V."/>
            <person name="Jackson S.A."/>
            <person name="Sutton T.D.S."/>
            <person name="Dobson A.D.W."/>
            <person name="Rama T."/>
        </authorList>
    </citation>
    <scope>NUCLEOTIDE SEQUENCE</scope>
    <source>
        <strain evidence="10">TS7</strain>
    </source>
</reference>
<dbReference type="Pfam" id="PF12796">
    <property type="entry name" value="Ank_2"/>
    <property type="match status" value="3"/>
</dbReference>
<feature type="compositionally biased region" description="Low complexity" evidence="8">
    <location>
        <begin position="57"/>
        <end position="72"/>
    </location>
</feature>
<evidence type="ECO:0000256" key="9">
    <source>
        <dbReference type="SAM" id="Phobius"/>
    </source>
</evidence>
<evidence type="ECO:0000313" key="10">
    <source>
        <dbReference type="EMBL" id="KAG9255662.1"/>
    </source>
</evidence>
<evidence type="ECO:0000256" key="7">
    <source>
        <dbReference type="PROSITE-ProRule" id="PRU00023"/>
    </source>
</evidence>
<feature type="repeat" description="ANK" evidence="7">
    <location>
        <begin position="290"/>
        <end position="322"/>
    </location>
</feature>
<dbReference type="Gene3D" id="1.25.40.20">
    <property type="entry name" value="Ankyrin repeat-containing domain"/>
    <property type="match status" value="4"/>
</dbReference>
<dbReference type="RefSeq" id="XP_046119586.1">
    <property type="nucleotide sequence ID" value="XM_046260627.1"/>
</dbReference>
<dbReference type="GO" id="GO:0016020">
    <property type="term" value="C:membrane"/>
    <property type="evidence" value="ECO:0007669"/>
    <property type="project" value="UniProtKB-SubCell"/>
</dbReference>
<evidence type="ECO:0000256" key="1">
    <source>
        <dbReference type="ARBA" id="ARBA00004141"/>
    </source>
</evidence>
<dbReference type="InterPro" id="IPR036770">
    <property type="entry name" value="Ankyrin_rpt-contain_sf"/>
</dbReference>
<dbReference type="SUPFAM" id="SSF48403">
    <property type="entry name" value="Ankyrin repeat"/>
    <property type="match status" value="3"/>
</dbReference>
<keyword evidence="5 7" id="KW-0040">ANK repeat</keyword>
<dbReference type="SUPFAM" id="SSF144083">
    <property type="entry name" value="Magnesium transport protein CorA, transmembrane region"/>
    <property type="match status" value="1"/>
</dbReference>
<sequence>MSSASRRGSNRSSGSSWGGISSRGGENQAEGSDGGSDKPSRSISTQQSSRPGSPIVSEPRSPPSSTRSGSTRETTRIPPAPPTPTGYAGSAVRHPSSFSGTDESEDERDDIQTKLLVAAKSRKPSDVLAYLEQGANPLAPALQLRRTFLHRLCLNPWLYPNLLVKIFASIGREYAQTLLSQQDKRGETPLYMALGTDFADGAAAIIKTLIDNGADPMALLPSQQLPLHRAAWKGSVAVTQVILDHMDLAAIDTKDDLECTPLDTACWKGHHEIAEILIKAGANIHTRDNDDWTPLRSAAQHGQLRVCEILIEHGADIHARDDKGVTPLRAAAEHGKTDIVELLVKLGADLASHDEDGFTGLHAASRDGEHEAVKQLLALGAYVNCRTIKGYTPLDLACWNGEEEIAKTLLEADAAVNVCDWKAMTPLMTACEANRLNMVELLLEHGADVHRQDTAGQAAIDRLTDYPDNGILQVLVDKGAYSDVVSSILEATPLMAAARFGLLDTVATLLERGADINKQDKGGFHCLMHACRMDRPQVVEYLLNHKEKPVDVDLRDELQNSSLIHAAFYGHEAIVEMLVKVGKADVNIRNASNTTALLSAATFGWASISRFLLSVGADFTIRDTLGRDALHRAATGEAPEILFTAEQLDQMQYWWTKTGVRDRWNEVVVDLLNKGADPLVQDEWGHTALHLVAFSNDLERTNSILDKVPQDKVNIRNKEKLSPLGVACVRRNRFPAEAILARVDVADYGDNQGEAEENALWWAASAGETHEIVRLLFKKSSTLNVPILSETMISWTAMDWAAYRGMPNVLWGLLCTTEQGPNSDRMRMSAMKLAMQRREQDEKLKAATLPRKSTTIDVVGQPLHTAVKDKDTSAKNRGGKYGAPAVKEVKELKLDEAKIASRPGTPVTGHVSPVDNVPKDNWPVEHAALEASKRPAEGDTVKRTNEKKYLTKKEEEAANPGDQQGNTDVYGLIIDMLRDPPVIQTSGPKEPFVAPSFEEKSSAILDEYEAAVVDFYATGGRSGFLRRYRSIKETIYTSSPLEIMRKARETMQQVGSGIRHADSIGGLDQHKLYTNDELRFTWIHLPANNLKWMQDLTLKLCVDSDTYSETQYRDMSAFLRKTWLQTPDRTSKTRFMKPRCVQDGDNYPLALYVPYLTFSQEATDRRRLSPSDDYFKNLEKYSKLLEEYRDSVIHGSRTLDEFYYHFASDERFQKDMQIRNLDQVVTKAIDGSPMGMADAMHLFTAVRVDQLWLWMLDDQTLVTSSTHRMDGMPDPIFSGVLDLLGQGDSRSRVSQPTTALEMSQTIVDFCVGQFNRGSPSTRSHGSLRQIFFDSINKTAIEESELYRKLLSKMESARLRSQKRQSAIGRAAGLFREIKDIRDELNILKAVVEAQEIVQNQLQKIQLRDIQTAKSIIKDIYEMDELARRIQNSINTTLTLEQNEIAISQAQQSVQQGRTLMVFTVVTILFLPMSFLTSFFAIDVAAFVTTPKWTFAVIFAVSVGITLPLACYAFYSDDIVGFFHHLTSSPSSASDQPSIDARTESMHDDILSLRHYGPEKRMTPNMFLDERKESFRARIKELAAAGPTTNTSSKWRLTRRNGSHSITDEEALYKDK</sequence>
<feature type="transmembrane region" description="Helical" evidence="9">
    <location>
        <begin position="1459"/>
        <end position="1480"/>
    </location>
</feature>
<keyword evidence="3" id="KW-0677">Repeat</keyword>
<dbReference type="PRINTS" id="PR01415">
    <property type="entry name" value="ANKYRIN"/>
</dbReference>
<feature type="repeat" description="ANK" evidence="7">
    <location>
        <begin position="260"/>
        <end position="289"/>
    </location>
</feature>
<dbReference type="PROSITE" id="PS50088">
    <property type="entry name" value="ANK_REPEAT"/>
    <property type="match status" value="9"/>
</dbReference>
<dbReference type="OrthoDB" id="341259at2759"/>
<evidence type="ECO:0000313" key="11">
    <source>
        <dbReference type="Proteomes" id="UP000887229"/>
    </source>
</evidence>
<keyword evidence="2 9" id="KW-0812">Transmembrane</keyword>
<evidence type="ECO:0000256" key="6">
    <source>
        <dbReference type="ARBA" id="ARBA00023136"/>
    </source>
</evidence>
<organism evidence="10 11">
    <name type="scientific">Emericellopsis atlantica</name>
    <dbReference type="NCBI Taxonomy" id="2614577"/>
    <lineage>
        <taxon>Eukaryota</taxon>
        <taxon>Fungi</taxon>
        <taxon>Dikarya</taxon>
        <taxon>Ascomycota</taxon>
        <taxon>Pezizomycotina</taxon>
        <taxon>Sordariomycetes</taxon>
        <taxon>Hypocreomycetidae</taxon>
        <taxon>Hypocreales</taxon>
        <taxon>Bionectriaceae</taxon>
        <taxon>Emericellopsis</taxon>
    </lineage>
</organism>